<reference evidence="1 2" key="1">
    <citation type="submission" date="2021-07" db="EMBL/GenBank/DDBJ databases">
        <title>Isolation and characterization of bacteria from a gold mining with a capacity of golden bioaccumulation.</title>
        <authorList>
            <person name="Yang X.J."/>
        </authorList>
    </citation>
    <scope>NUCLEOTIDE SEQUENCE [LARGE SCALE GENOMIC DNA]</scope>
    <source>
        <strain evidence="1 2">Au29</strain>
    </source>
</reference>
<evidence type="ECO:0000313" key="2">
    <source>
        <dbReference type="Proteomes" id="UP000824334"/>
    </source>
</evidence>
<dbReference type="Proteomes" id="UP000824334">
    <property type="component" value="Chromosome"/>
</dbReference>
<protein>
    <submittedName>
        <fullName evidence="1">Glycosyltransferase</fullName>
    </submittedName>
</protein>
<evidence type="ECO:0000313" key="1">
    <source>
        <dbReference type="EMBL" id="QYC09816.1"/>
    </source>
</evidence>
<dbReference type="RefSeq" id="WP_219352709.1">
    <property type="nucleotide sequence ID" value="NZ_CP080034.1"/>
</dbReference>
<keyword evidence="2" id="KW-1185">Reference proteome</keyword>
<proteinExistence type="predicted"/>
<sequence>MKPALAIFAFNRPASLARLLDSLSACPEFAEADVTVFVDAPRSVAESEAVTETLRVAHQAATANWRIVAAPENRGLRRSIYAGVSDVCARHGHAIVLEDDLVLAPSALTYFLKGLARYADEPRVWSICGYTYQHPQLMLQNRSICIPFAHPWGWATWKRAWDRFEFDQPTVPAATLRSRSFRHFFDVDGLSSASDLLDLAQKGLVDSWFIRWHQKIFSEGGVSVFPTRRYVTNIGVGKGGTHASALNPYKLLLGTDVPTNAEVGDWPATVEIDFAALDLMRQSWDARVQVVLARLGMVKRLVKLKRRGKLR</sequence>
<accession>A0ABX8TF59</accession>
<gene>
    <name evidence="1" type="ORF">KWG56_14750</name>
</gene>
<name>A0ABX8TF59_9CAUL</name>
<dbReference type="Pfam" id="PF13641">
    <property type="entry name" value="Glyco_tranf_2_3"/>
    <property type="match status" value="1"/>
</dbReference>
<dbReference type="GeneID" id="94376545"/>
<dbReference type="EMBL" id="CP080034">
    <property type="protein sequence ID" value="QYC09816.1"/>
    <property type="molecule type" value="Genomic_DNA"/>
</dbReference>
<organism evidence="1 2">
    <name type="scientific">Brevundimonas nasdae</name>
    <dbReference type="NCBI Taxonomy" id="172043"/>
    <lineage>
        <taxon>Bacteria</taxon>
        <taxon>Pseudomonadati</taxon>
        <taxon>Pseudomonadota</taxon>
        <taxon>Alphaproteobacteria</taxon>
        <taxon>Caulobacterales</taxon>
        <taxon>Caulobacteraceae</taxon>
        <taxon>Brevundimonas</taxon>
    </lineage>
</organism>